<dbReference type="EC" id="2.3.1.-" evidence="2"/>
<dbReference type="CDD" id="cd04301">
    <property type="entry name" value="NAT_SF"/>
    <property type="match status" value="1"/>
</dbReference>
<dbReference type="Proteomes" id="UP001595699">
    <property type="component" value="Unassembled WGS sequence"/>
</dbReference>
<dbReference type="RefSeq" id="WP_205119638.1">
    <property type="nucleotide sequence ID" value="NZ_JAFBCM010000001.1"/>
</dbReference>
<gene>
    <name evidence="2" type="ORF">ACFOUW_20815</name>
</gene>
<dbReference type="Pfam" id="PF00583">
    <property type="entry name" value="Acetyltransf_1"/>
    <property type="match status" value="1"/>
</dbReference>
<dbReference type="EMBL" id="JBHRZH010000017">
    <property type="protein sequence ID" value="MFC3763295.1"/>
    <property type="molecule type" value="Genomic_DNA"/>
</dbReference>
<evidence type="ECO:0000313" key="3">
    <source>
        <dbReference type="Proteomes" id="UP001595699"/>
    </source>
</evidence>
<dbReference type="Gene3D" id="3.40.630.30">
    <property type="match status" value="1"/>
</dbReference>
<keyword evidence="2" id="KW-0808">Transferase</keyword>
<dbReference type="InterPro" id="IPR000182">
    <property type="entry name" value="GNAT_dom"/>
</dbReference>
<comment type="caution">
    <text evidence="2">The sequence shown here is derived from an EMBL/GenBank/DDBJ whole genome shotgun (WGS) entry which is preliminary data.</text>
</comment>
<keyword evidence="3" id="KW-1185">Reference proteome</keyword>
<evidence type="ECO:0000259" key="1">
    <source>
        <dbReference type="PROSITE" id="PS51186"/>
    </source>
</evidence>
<protein>
    <submittedName>
        <fullName evidence="2">GNAT family N-acetyltransferase</fullName>
        <ecNumber evidence="2">2.3.1.-</ecNumber>
    </submittedName>
</protein>
<feature type="domain" description="N-acetyltransferase" evidence="1">
    <location>
        <begin position="25"/>
        <end position="161"/>
    </location>
</feature>
<evidence type="ECO:0000313" key="2">
    <source>
        <dbReference type="EMBL" id="MFC3763295.1"/>
    </source>
</evidence>
<sequence>MERTGVNLEMTDPAQLRAAAEIPELGIEEVDASAAPTVCQLYKEIWADGGGRSGWSAGQWEKELSPKEIRTWVANVADRPVGFAEVGWQRNGHVVIVVIGVIPEFQGRGIGGDFVSRITALAWRPPTTRVWLWTVPDEHPHTVPNYLSRGFRVTDRGNEAD</sequence>
<dbReference type="GO" id="GO:0016746">
    <property type="term" value="F:acyltransferase activity"/>
    <property type="evidence" value="ECO:0007669"/>
    <property type="project" value="UniProtKB-KW"/>
</dbReference>
<name>A0ABV7YD96_9ACTN</name>
<accession>A0ABV7YD96</accession>
<dbReference type="PROSITE" id="PS51186">
    <property type="entry name" value="GNAT"/>
    <property type="match status" value="1"/>
</dbReference>
<keyword evidence="2" id="KW-0012">Acyltransferase</keyword>
<organism evidence="2 3">
    <name type="scientific">Tenggerimyces flavus</name>
    <dbReference type="NCBI Taxonomy" id="1708749"/>
    <lineage>
        <taxon>Bacteria</taxon>
        <taxon>Bacillati</taxon>
        <taxon>Actinomycetota</taxon>
        <taxon>Actinomycetes</taxon>
        <taxon>Propionibacteriales</taxon>
        <taxon>Nocardioidaceae</taxon>
        <taxon>Tenggerimyces</taxon>
    </lineage>
</organism>
<dbReference type="SUPFAM" id="SSF55729">
    <property type="entry name" value="Acyl-CoA N-acyltransferases (Nat)"/>
    <property type="match status" value="1"/>
</dbReference>
<dbReference type="InterPro" id="IPR016181">
    <property type="entry name" value="Acyl_CoA_acyltransferase"/>
</dbReference>
<reference evidence="3" key="1">
    <citation type="journal article" date="2019" name="Int. J. Syst. Evol. Microbiol.">
        <title>The Global Catalogue of Microorganisms (GCM) 10K type strain sequencing project: providing services to taxonomists for standard genome sequencing and annotation.</title>
        <authorList>
            <consortium name="The Broad Institute Genomics Platform"/>
            <consortium name="The Broad Institute Genome Sequencing Center for Infectious Disease"/>
            <person name="Wu L."/>
            <person name="Ma J."/>
        </authorList>
    </citation>
    <scope>NUCLEOTIDE SEQUENCE [LARGE SCALE GENOMIC DNA]</scope>
    <source>
        <strain evidence="3">CGMCC 4.7241</strain>
    </source>
</reference>
<proteinExistence type="predicted"/>